<sequence length="74" mass="8003">MFAFTGRLLASKPEPGSWIARTSTGRVGTFGSLEHSFAPRGRVAFPSCFVAWVPRFVRCRASVSGHTCLSLSKA</sequence>
<accession>A0A6P3BC37</accession>
<protein>
    <submittedName>
        <fullName evidence="1">Uncharacterized protein</fullName>
    </submittedName>
</protein>
<dbReference type="Proteomes" id="UP000494182">
    <property type="component" value="Unassembled WGS sequence"/>
</dbReference>
<proteinExistence type="predicted"/>
<reference evidence="1 2" key="1">
    <citation type="submission" date="2019-09" db="EMBL/GenBank/DDBJ databases">
        <authorList>
            <person name="Depoorter E."/>
        </authorList>
    </citation>
    <scope>NUCLEOTIDE SEQUENCE [LARGE SCALE GENOMIC DNA]</scope>
    <source>
        <strain evidence="1">R-71171</strain>
    </source>
</reference>
<dbReference type="AlphaFoldDB" id="A0A6P3BC37"/>
<evidence type="ECO:0000313" key="1">
    <source>
        <dbReference type="EMBL" id="VWD56354.1"/>
    </source>
</evidence>
<gene>
    <name evidence="1" type="ORF">BCO71171_05983</name>
</gene>
<dbReference type="EMBL" id="CABVQT010000020">
    <property type="protein sequence ID" value="VWD56354.1"/>
    <property type="molecule type" value="Genomic_DNA"/>
</dbReference>
<evidence type="ECO:0000313" key="2">
    <source>
        <dbReference type="Proteomes" id="UP000494182"/>
    </source>
</evidence>
<name>A0A6P3BC37_9BURK</name>
<organism evidence="1 2">
    <name type="scientific">Burkholderia contaminans</name>
    <dbReference type="NCBI Taxonomy" id="488447"/>
    <lineage>
        <taxon>Bacteria</taxon>
        <taxon>Pseudomonadati</taxon>
        <taxon>Pseudomonadota</taxon>
        <taxon>Betaproteobacteria</taxon>
        <taxon>Burkholderiales</taxon>
        <taxon>Burkholderiaceae</taxon>
        <taxon>Burkholderia</taxon>
        <taxon>Burkholderia cepacia complex</taxon>
    </lineage>
</organism>